<evidence type="ECO:0000256" key="4">
    <source>
        <dbReference type="ARBA" id="ARBA00021882"/>
    </source>
</evidence>
<evidence type="ECO:0000256" key="1">
    <source>
        <dbReference type="ARBA" id="ARBA00003440"/>
    </source>
</evidence>
<comment type="subcellular location">
    <subcellularLocation>
        <location evidence="2">Nucleus membrane</location>
        <topology evidence="2">Multi-pass membrane protein</topology>
    </subcellularLocation>
    <subcellularLocation>
        <location evidence="3">Rough endoplasmic reticulum membrane</location>
        <topology evidence="3">Multi-pass membrane protein</topology>
    </subcellularLocation>
</comment>
<dbReference type="PANTHER" id="PTHR47464">
    <property type="entry name" value="MACOILIN"/>
    <property type="match status" value="1"/>
</dbReference>
<reference evidence="16 17" key="1">
    <citation type="submission" date="2024-06" db="EMBL/GenBank/DDBJ databases">
        <title>A chromosome-level genome assembly of beet webworm, Loxostege sticticalis.</title>
        <authorList>
            <person name="Zhang Y."/>
        </authorList>
    </citation>
    <scope>NUCLEOTIDE SEQUENCE [LARGE SCALE GENOMIC DNA]</scope>
    <source>
        <strain evidence="16">AQ026</strain>
        <tissue evidence="16">Whole body</tissue>
    </source>
</reference>
<dbReference type="EMBL" id="JBEUOH010000017">
    <property type="protein sequence ID" value="KAL0870925.1"/>
    <property type="molecule type" value="Genomic_DNA"/>
</dbReference>
<evidence type="ECO:0000256" key="13">
    <source>
        <dbReference type="SAM" id="Coils"/>
    </source>
</evidence>
<feature type="compositionally biased region" description="Low complexity" evidence="14">
    <location>
        <begin position="285"/>
        <end position="304"/>
    </location>
</feature>
<evidence type="ECO:0000256" key="11">
    <source>
        <dbReference type="ARBA" id="ARBA00023242"/>
    </source>
</evidence>
<comment type="caution">
    <text evidence="16">The sequence shown here is derived from an EMBL/GenBank/DDBJ whole genome shotgun (WGS) entry which is preliminary data.</text>
</comment>
<dbReference type="Pfam" id="PF09726">
    <property type="entry name" value="Macoilin"/>
    <property type="match status" value="1"/>
</dbReference>
<keyword evidence="9 15" id="KW-0472">Membrane</keyword>
<proteinExistence type="predicted"/>
<evidence type="ECO:0000256" key="8">
    <source>
        <dbReference type="ARBA" id="ARBA00022989"/>
    </source>
</evidence>
<feature type="transmembrane region" description="Helical" evidence="15">
    <location>
        <begin position="69"/>
        <end position="87"/>
    </location>
</feature>
<comment type="function">
    <text evidence="1">Plays a role in the regulation of neuronal activity.</text>
</comment>
<gene>
    <name evidence="16" type="ORF">ABMA27_004754</name>
</gene>
<accession>A0ABR3HKK5</accession>
<evidence type="ECO:0000256" key="15">
    <source>
        <dbReference type="SAM" id="Phobius"/>
    </source>
</evidence>
<keyword evidence="6 15" id="KW-0812">Transmembrane</keyword>
<dbReference type="InterPro" id="IPR019130">
    <property type="entry name" value="Macoilin"/>
</dbReference>
<keyword evidence="7" id="KW-0256">Endoplasmic reticulum</keyword>
<evidence type="ECO:0000256" key="10">
    <source>
        <dbReference type="ARBA" id="ARBA00023180"/>
    </source>
</evidence>
<protein>
    <recommendedName>
        <fullName evidence="4">Macoilin</fullName>
    </recommendedName>
    <alternativeName>
        <fullName evidence="12">Transmembrane protein 57</fullName>
    </alternativeName>
</protein>
<name>A0ABR3HKK5_LOXSC</name>
<keyword evidence="11" id="KW-0539">Nucleus</keyword>
<keyword evidence="8 15" id="KW-1133">Transmembrane helix</keyword>
<keyword evidence="10" id="KW-0325">Glycoprotein</keyword>
<evidence type="ECO:0000256" key="2">
    <source>
        <dbReference type="ARBA" id="ARBA00004232"/>
    </source>
</evidence>
<evidence type="ECO:0000256" key="9">
    <source>
        <dbReference type="ARBA" id="ARBA00023136"/>
    </source>
</evidence>
<feature type="transmembrane region" description="Helical" evidence="15">
    <location>
        <begin position="93"/>
        <end position="115"/>
    </location>
</feature>
<evidence type="ECO:0000313" key="16">
    <source>
        <dbReference type="EMBL" id="KAL0870925.1"/>
    </source>
</evidence>
<feature type="transmembrane region" description="Helical" evidence="15">
    <location>
        <begin position="30"/>
        <end position="48"/>
    </location>
</feature>
<feature type="coiled-coil region" evidence="13">
    <location>
        <begin position="537"/>
        <end position="578"/>
    </location>
</feature>
<evidence type="ECO:0000256" key="14">
    <source>
        <dbReference type="SAM" id="MobiDB-lite"/>
    </source>
</evidence>
<dbReference type="PANTHER" id="PTHR47464:SF2">
    <property type="entry name" value="MACOILIN"/>
    <property type="match status" value="1"/>
</dbReference>
<sequence length="677" mass="76792">MKRRNAESGKMRRPLKRTKITEGMYGNSMVYLKFVMLWATVVLADYMLEFRFEFLWPFWMMLRSVYDSFKYQGLAFSVFFICIALTSDMICYFFIPLQYIFFAASTYVWVQYTWYTFSARRATSKLLLHPTVADKGLCLPTVAVCCLVLWIEGALRIERVGVGVGVGVGAGLCRPLAAHALGYPAVTLGIGVKSYVGHRLRLRRQRRVRAENEFYFQLMRDALPEPAPDQTQPASQPPAKEAECEPKQMNGSVRRRCAKEQNGHCPQEHAQLQFKLDKLEKHLAAATASANSSTSTATHASANGARDKTHAHTNGAPHALHIDDAHTNGKGSVKSTKCEKKEANTLKEEKRKNKNKDKDKESSDSHKSTEQLKEKEQTIVKEVESTKESVKSKECNGYKEKEKDKEKEREREREQREARESKDAREARSLSEEVRRLKAEVASAVKGEAEARRALAACAVADRQRRQDHQQLKQAHAALQHKMSAWRCSERATASLERRLGEERRARTHVENQLMRQRHARQDSNGECENSWCASRRAAAESEAGALRRDLQRARDHAHQLQRDLNQATEKVRTLEARQEENSSTGAARLHSAWAALQERAAHLERSLSAETRVKLDLLSALGDAKRHMHIQEGVISRQEKELEELKAQLLALVPRLPAPLDPNACVYTPNHVAEHA</sequence>
<evidence type="ECO:0000256" key="5">
    <source>
        <dbReference type="ARBA" id="ARBA00022553"/>
    </source>
</evidence>
<organism evidence="16 17">
    <name type="scientific">Loxostege sticticalis</name>
    <name type="common">Beet webworm moth</name>
    <dbReference type="NCBI Taxonomy" id="481309"/>
    <lineage>
        <taxon>Eukaryota</taxon>
        <taxon>Metazoa</taxon>
        <taxon>Ecdysozoa</taxon>
        <taxon>Arthropoda</taxon>
        <taxon>Hexapoda</taxon>
        <taxon>Insecta</taxon>
        <taxon>Pterygota</taxon>
        <taxon>Neoptera</taxon>
        <taxon>Endopterygota</taxon>
        <taxon>Lepidoptera</taxon>
        <taxon>Glossata</taxon>
        <taxon>Ditrysia</taxon>
        <taxon>Pyraloidea</taxon>
        <taxon>Crambidae</taxon>
        <taxon>Pyraustinae</taxon>
        <taxon>Loxostege</taxon>
    </lineage>
</organism>
<keyword evidence="13" id="KW-0175">Coiled coil</keyword>
<evidence type="ECO:0000256" key="6">
    <source>
        <dbReference type="ARBA" id="ARBA00022692"/>
    </source>
</evidence>
<evidence type="ECO:0000256" key="12">
    <source>
        <dbReference type="ARBA" id="ARBA00031129"/>
    </source>
</evidence>
<feature type="region of interest" description="Disordered" evidence="14">
    <location>
        <begin position="225"/>
        <end position="264"/>
    </location>
</feature>
<evidence type="ECO:0000256" key="7">
    <source>
        <dbReference type="ARBA" id="ARBA00022824"/>
    </source>
</evidence>
<feature type="compositionally biased region" description="Basic and acidic residues" evidence="14">
    <location>
        <begin position="336"/>
        <end position="435"/>
    </location>
</feature>
<evidence type="ECO:0000313" key="17">
    <source>
        <dbReference type="Proteomes" id="UP001549920"/>
    </source>
</evidence>
<keyword evidence="5" id="KW-0597">Phosphoprotein</keyword>
<dbReference type="Proteomes" id="UP001549920">
    <property type="component" value="Unassembled WGS sequence"/>
</dbReference>
<evidence type="ECO:0000256" key="3">
    <source>
        <dbReference type="ARBA" id="ARBA00004269"/>
    </source>
</evidence>
<keyword evidence="17" id="KW-1185">Reference proteome</keyword>
<feature type="region of interest" description="Disordered" evidence="14">
    <location>
        <begin position="285"/>
        <end position="435"/>
    </location>
</feature>